<keyword evidence="6 8" id="KW-0472">Membrane</keyword>
<dbReference type="Gene3D" id="1.10.3730.20">
    <property type="match status" value="1"/>
</dbReference>
<dbReference type="SUPFAM" id="SSF103481">
    <property type="entry name" value="Multidrug resistance efflux transporter EmrE"/>
    <property type="match status" value="1"/>
</dbReference>
<gene>
    <name evidence="9" type="ORF">IEO70_12575</name>
</gene>
<evidence type="ECO:0000256" key="2">
    <source>
        <dbReference type="ARBA" id="ARBA00022448"/>
    </source>
</evidence>
<proteinExistence type="inferred from homology"/>
<feature type="transmembrane region" description="Helical" evidence="8">
    <location>
        <begin position="59"/>
        <end position="79"/>
    </location>
</feature>
<dbReference type="Pfam" id="PF00893">
    <property type="entry name" value="Multi_Drug_Res"/>
    <property type="match status" value="1"/>
</dbReference>
<evidence type="ECO:0000313" key="9">
    <source>
        <dbReference type="EMBL" id="MBD3109183.1"/>
    </source>
</evidence>
<dbReference type="InterPro" id="IPR037185">
    <property type="entry name" value="EmrE-like"/>
</dbReference>
<dbReference type="AlphaFoldDB" id="A0A927CX02"/>
<evidence type="ECO:0000256" key="7">
    <source>
        <dbReference type="RuleBase" id="RU003942"/>
    </source>
</evidence>
<dbReference type="GO" id="GO:0005886">
    <property type="term" value="C:plasma membrane"/>
    <property type="evidence" value="ECO:0007669"/>
    <property type="project" value="UniProtKB-SubCell"/>
</dbReference>
<dbReference type="PANTHER" id="PTHR30561">
    <property type="entry name" value="SMR FAMILY PROTON-DEPENDENT DRUG EFFLUX TRANSPORTER SUGE"/>
    <property type="match status" value="1"/>
</dbReference>
<dbReference type="Proteomes" id="UP000602076">
    <property type="component" value="Unassembled WGS sequence"/>
</dbReference>
<dbReference type="InterPro" id="IPR045324">
    <property type="entry name" value="Small_multidrug_res"/>
</dbReference>
<dbReference type="EMBL" id="JACXSI010000029">
    <property type="protein sequence ID" value="MBD3109183.1"/>
    <property type="molecule type" value="Genomic_DNA"/>
</dbReference>
<evidence type="ECO:0000256" key="5">
    <source>
        <dbReference type="ARBA" id="ARBA00022989"/>
    </source>
</evidence>
<evidence type="ECO:0000256" key="6">
    <source>
        <dbReference type="ARBA" id="ARBA00023136"/>
    </source>
</evidence>
<dbReference type="GO" id="GO:0022857">
    <property type="term" value="F:transmembrane transporter activity"/>
    <property type="evidence" value="ECO:0007669"/>
    <property type="project" value="InterPro"/>
</dbReference>
<evidence type="ECO:0000256" key="8">
    <source>
        <dbReference type="SAM" id="Phobius"/>
    </source>
</evidence>
<dbReference type="InterPro" id="IPR000390">
    <property type="entry name" value="Small_drug/metabolite_transptr"/>
</dbReference>
<name>A0A927CX02_9BACI</name>
<comment type="subcellular location">
    <subcellularLocation>
        <location evidence="1 7">Cell membrane</location>
        <topology evidence="1 7">Multi-pass membrane protein</topology>
    </subcellularLocation>
</comment>
<keyword evidence="5 8" id="KW-1133">Transmembrane helix</keyword>
<feature type="transmembrane region" description="Helical" evidence="8">
    <location>
        <begin position="85"/>
        <end position="102"/>
    </location>
</feature>
<evidence type="ECO:0000256" key="3">
    <source>
        <dbReference type="ARBA" id="ARBA00022475"/>
    </source>
</evidence>
<dbReference type="FunFam" id="1.10.3730.20:FF:000001">
    <property type="entry name" value="Quaternary ammonium compound resistance transporter SugE"/>
    <property type="match status" value="1"/>
</dbReference>
<sequence length="116" mass="12271">MKGYIFLSVSILTEIIGTICLKLSDGFTVLLPSVIVVLGYAIAFYMLGQAVKYMPLSLAYAIWSGIGTAVTVVIGILIFDDPFSLGVAIGIGLIILGIVFMNSNGTEVAEQEGEGY</sequence>
<keyword evidence="4 7" id="KW-0812">Transmembrane</keyword>
<keyword evidence="2" id="KW-0813">Transport</keyword>
<dbReference type="RefSeq" id="WP_190998720.1">
    <property type="nucleotide sequence ID" value="NZ_JACXSI010000029.1"/>
</dbReference>
<comment type="similarity">
    <text evidence="7">Belongs to the drug/metabolite transporter (DMT) superfamily. Small multidrug resistance (SMR) (TC 2.A.7.1) family.</text>
</comment>
<accession>A0A927CX02</accession>
<dbReference type="PANTHER" id="PTHR30561:SF1">
    <property type="entry name" value="MULTIDRUG TRANSPORTER EMRE"/>
    <property type="match status" value="1"/>
</dbReference>
<organism evidence="9 10">
    <name type="scientific">Peribacillus faecalis</name>
    <dbReference type="NCBI Taxonomy" id="2772559"/>
    <lineage>
        <taxon>Bacteria</taxon>
        <taxon>Bacillati</taxon>
        <taxon>Bacillota</taxon>
        <taxon>Bacilli</taxon>
        <taxon>Bacillales</taxon>
        <taxon>Bacillaceae</taxon>
        <taxon>Peribacillus</taxon>
    </lineage>
</organism>
<protein>
    <submittedName>
        <fullName evidence="9">Multidrug efflux SMR transporter</fullName>
    </submittedName>
</protein>
<feature type="transmembrane region" description="Helical" evidence="8">
    <location>
        <begin position="27"/>
        <end position="47"/>
    </location>
</feature>
<keyword evidence="3" id="KW-1003">Cell membrane</keyword>
<comment type="caution">
    <text evidence="9">The sequence shown here is derived from an EMBL/GenBank/DDBJ whole genome shotgun (WGS) entry which is preliminary data.</text>
</comment>
<reference evidence="9" key="1">
    <citation type="submission" date="2020-09" db="EMBL/GenBank/DDBJ databases">
        <title>Bacillus faecalis sp. nov., a moderately halophilic bacterium isolated from cow faeces.</title>
        <authorList>
            <person name="Jiang L."/>
            <person name="Lee J."/>
        </authorList>
    </citation>
    <scope>NUCLEOTIDE SEQUENCE</scope>
    <source>
        <strain evidence="9">AGMB 02131</strain>
    </source>
</reference>
<keyword evidence="10" id="KW-1185">Reference proteome</keyword>
<evidence type="ECO:0000256" key="1">
    <source>
        <dbReference type="ARBA" id="ARBA00004651"/>
    </source>
</evidence>
<evidence type="ECO:0000256" key="4">
    <source>
        <dbReference type="ARBA" id="ARBA00022692"/>
    </source>
</evidence>
<evidence type="ECO:0000313" key="10">
    <source>
        <dbReference type="Proteomes" id="UP000602076"/>
    </source>
</evidence>